<dbReference type="Proteomes" id="UP000191408">
    <property type="component" value="Unassembled WGS sequence"/>
</dbReference>
<keyword evidence="2" id="KW-1185">Reference proteome</keyword>
<evidence type="ECO:0000313" key="2">
    <source>
        <dbReference type="Proteomes" id="UP000191408"/>
    </source>
</evidence>
<protein>
    <submittedName>
        <fullName evidence="1">Uncharacterized protein</fullName>
    </submittedName>
</protein>
<accession>A0A1V6N740</accession>
<dbReference type="EMBL" id="MDYM01000023">
    <property type="protein sequence ID" value="OQD60475.1"/>
    <property type="molecule type" value="Genomic_DNA"/>
</dbReference>
<organism evidence="1 2">
    <name type="scientific">Penicillium polonicum</name>
    <dbReference type="NCBI Taxonomy" id="60169"/>
    <lineage>
        <taxon>Eukaryota</taxon>
        <taxon>Fungi</taxon>
        <taxon>Dikarya</taxon>
        <taxon>Ascomycota</taxon>
        <taxon>Pezizomycotina</taxon>
        <taxon>Eurotiomycetes</taxon>
        <taxon>Eurotiomycetidae</taxon>
        <taxon>Eurotiales</taxon>
        <taxon>Aspergillaceae</taxon>
        <taxon>Penicillium</taxon>
    </lineage>
</organism>
<dbReference type="OrthoDB" id="4246125at2759"/>
<sequence length="117" mass="13779">MSHGGPGFFYYRWIYKSPWTNPTNGTSGTDDVFHSAVFTPVPRAAHVRQTEWRKNRALPVVEQDVRNYLRNVNCNKEGKKYLEFNQVHVHEEQFGYFDKLPLHDFGSKKRESYGKQI</sequence>
<evidence type="ECO:0000313" key="1">
    <source>
        <dbReference type="EMBL" id="OQD60475.1"/>
    </source>
</evidence>
<comment type="caution">
    <text evidence="1">The sequence shown here is derived from an EMBL/GenBank/DDBJ whole genome shotgun (WGS) entry which is preliminary data.</text>
</comment>
<gene>
    <name evidence="1" type="ORF">PENPOL_c023G06749</name>
</gene>
<dbReference type="AlphaFoldDB" id="A0A1V6N740"/>
<name>A0A1V6N740_PENPO</name>
<reference evidence="2" key="1">
    <citation type="journal article" date="2017" name="Nat. Microbiol.">
        <title>Global analysis of biosynthetic gene clusters reveals vast potential of secondary metabolite production in Penicillium species.</title>
        <authorList>
            <person name="Nielsen J.C."/>
            <person name="Grijseels S."/>
            <person name="Prigent S."/>
            <person name="Ji B."/>
            <person name="Dainat J."/>
            <person name="Nielsen K.F."/>
            <person name="Frisvad J.C."/>
            <person name="Workman M."/>
            <person name="Nielsen J."/>
        </authorList>
    </citation>
    <scope>NUCLEOTIDE SEQUENCE [LARGE SCALE GENOMIC DNA]</scope>
    <source>
        <strain evidence="2">IBT 4502</strain>
    </source>
</reference>
<proteinExistence type="predicted"/>